<dbReference type="SUPFAM" id="SSF56112">
    <property type="entry name" value="Protein kinase-like (PK-like)"/>
    <property type="match status" value="1"/>
</dbReference>
<organism evidence="3">
    <name type="scientific">Cyanothece sp. (strain PCC 7425 / ATCC 29141)</name>
    <dbReference type="NCBI Taxonomy" id="395961"/>
    <lineage>
        <taxon>Bacteria</taxon>
        <taxon>Bacillati</taxon>
        <taxon>Cyanobacteriota</taxon>
        <taxon>Cyanophyceae</taxon>
        <taxon>Gomontiellales</taxon>
        <taxon>Cyanothecaceae</taxon>
        <taxon>Cyanothece</taxon>
    </lineage>
</organism>
<dbReference type="InterPro" id="IPR000719">
    <property type="entry name" value="Prot_kinase_dom"/>
</dbReference>
<sequence length="236" mass="26537">MQPTQQAIPGSPKSQEKPQQAQVYELPKASEIAKLPTLGEGAFGVVRVDKEHGVAIKELHEGRFSKTEVEISRKAGELGVGPRVLASRGKFMAMEYLEGYESLENKGAPWDTLETTMRVLSQLSKLHLEGVSHQDLHKGNVMLSKGDEIRLIDFGEAEKSWELVASELFTDETDLDGQFIWPAKRDNPDSKLAQVHDEFTEEYQDTVFSQYPPGIIEKKLKSLVQRFYQEVGVPHE</sequence>
<dbReference type="HOGENOM" id="CLU_1173868_0_0_3"/>
<evidence type="ECO:0000313" key="3">
    <source>
        <dbReference type="EMBL" id="ACL44972.1"/>
    </source>
</evidence>
<dbReference type="STRING" id="395961.Cyan7425_2617"/>
<accession>B8HJL9</accession>
<reference evidence="3" key="1">
    <citation type="submission" date="2009-01" db="EMBL/GenBank/DDBJ databases">
        <title>Complete sequence of chromosome Cyanothece sp. PCC 7425.</title>
        <authorList>
            <consortium name="US DOE Joint Genome Institute"/>
            <person name="Lucas S."/>
            <person name="Copeland A."/>
            <person name="Lapidus A."/>
            <person name="Glavina del Rio T."/>
            <person name="Dalin E."/>
            <person name="Tice H."/>
            <person name="Bruce D."/>
            <person name="Goodwin L."/>
            <person name="Pitluck S."/>
            <person name="Sims D."/>
            <person name="Meineke L."/>
            <person name="Brettin T."/>
            <person name="Detter J.C."/>
            <person name="Han C."/>
            <person name="Larimer F."/>
            <person name="Land M."/>
            <person name="Hauser L."/>
            <person name="Kyrpides N."/>
            <person name="Ovchinnikova G."/>
            <person name="Liberton M."/>
            <person name="Stoeckel J."/>
            <person name="Banerjee A."/>
            <person name="Singh A."/>
            <person name="Page L."/>
            <person name="Sato H."/>
            <person name="Zhao L."/>
            <person name="Sherman L."/>
            <person name="Pakrasi H."/>
            <person name="Richardson P."/>
        </authorList>
    </citation>
    <scope>NUCLEOTIDE SEQUENCE</scope>
    <source>
        <strain evidence="3">PCC 7425</strain>
    </source>
</reference>
<dbReference type="GO" id="GO:0004674">
    <property type="term" value="F:protein serine/threonine kinase activity"/>
    <property type="evidence" value="ECO:0007669"/>
    <property type="project" value="UniProtKB-KW"/>
</dbReference>
<keyword evidence="3" id="KW-0808">Transferase</keyword>
<dbReference type="SMART" id="SM00220">
    <property type="entry name" value="S_TKc"/>
    <property type="match status" value="1"/>
</dbReference>
<dbReference type="PROSITE" id="PS50011">
    <property type="entry name" value="PROTEIN_KINASE_DOM"/>
    <property type="match status" value="1"/>
</dbReference>
<dbReference type="Gene3D" id="1.10.510.10">
    <property type="entry name" value="Transferase(Phosphotransferase) domain 1"/>
    <property type="match status" value="1"/>
</dbReference>
<dbReference type="GO" id="GO:0005524">
    <property type="term" value="F:ATP binding"/>
    <property type="evidence" value="ECO:0007669"/>
    <property type="project" value="InterPro"/>
</dbReference>
<feature type="domain" description="Protein kinase" evidence="2">
    <location>
        <begin position="32"/>
        <end position="236"/>
    </location>
</feature>
<evidence type="ECO:0000256" key="1">
    <source>
        <dbReference type="SAM" id="MobiDB-lite"/>
    </source>
</evidence>
<evidence type="ECO:0000259" key="2">
    <source>
        <dbReference type="PROSITE" id="PS50011"/>
    </source>
</evidence>
<dbReference type="AlphaFoldDB" id="B8HJL9"/>
<gene>
    <name evidence="3" type="ordered locus">Cyan7425_2617</name>
</gene>
<feature type="region of interest" description="Disordered" evidence="1">
    <location>
        <begin position="1"/>
        <end position="23"/>
    </location>
</feature>
<dbReference type="InterPro" id="IPR011009">
    <property type="entry name" value="Kinase-like_dom_sf"/>
</dbReference>
<keyword evidence="3" id="KW-0418">Kinase</keyword>
<proteinExistence type="predicted"/>
<name>B8HJL9_CYAP4</name>
<dbReference type="Pfam" id="PF00069">
    <property type="entry name" value="Pkinase"/>
    <property type="match status" value="1"/>
</dbReference>
<protein>
    <submittedName>
        <fullName evidence="3">Mn2+-dependent serine/threonine protein kinase</fullName>
    </submittedName>
</protein>
<keyword evidence="3" id="KW-0723">Serine/threonine-protein kinase</keyword>
<dbReference type="KEGG" id="cyn:Cyan7425_2617"/>
<dbReference type="EMBL" id="CP001344">
    <property type="protein sequence ID" value="ACL44972.1"/>
    <property type="molecule type" value="Genomic_DNA"/>
</dbReference>